<feature type="region of interest" description="Disordered" evidence="1">
    <location>
        <begin position="178"/>
        <end position="201"/>
    </location>
</feature>
<feature type="compositionally biased region" description="Basic and acidic residues" evidence="1">
    <location>
        <begin position="228"/>
        <end position="267"/>
    </location>
</feature>
<proteinExistence type="predicted"/>
<dbReference type="Proteomes" id="UP000053110">
    <property type="component" value="Unassembled WGS sequence"/>
</dbReference>
<feature type="compositionally biased region" description="Basic and acidic residues" evidence="1">
    <location>
        <begin position="281"/>
        <end position="292"/>
    </location>
</feature>
<sequence>MPSNVGPIAKPRAKVTPLLRKWTQSDENTLDLDHPTELQDVLKMYDFGKGSRAPHDACISPTRQVFHHRSTSGTSQFSTTTAGSGQRTGSFVHPFQQTPRPYTPPIIAAYQESLYPCERANTVNDDEIDPQQRSFRLPISYPARRSHSLAAASSSPLTQQPPIQKKLSSSRLAVASSYSSLRNQSKATDLTSTSDSLSYSSGCATERGFRLRSRSEVISRSRAQSIQEARRKFQEKESVKEEKAAREEIKQLEKRQQKEAIKMDRSHRQSITSDATRSKRSRSDLTSPEKGEAFMGRADGEMLPEQLFISEEPLESQCNCSNAKQRTHSAWAKFLMWFRIRLLRISRKASKR</sequence>
<organism evidence="3">
    <name type="scientific">Blumeria graminis f. sp. tritici 96224</name>
    <dbReference type="NCBI Taxonomy" id="1268274"/>
    <lineage>
        <taxon>Eukaryota</taxon>
        <taxon>Fungi</taxon>
        <taxon>Dikarya</taxon>
        <taxon>Ascomycota</taxon>
        <taxon>Pezizomycotina</taxon>
        <taxon>Leotiomycetes</taxon>
        <taxon>Erysiphales</taxon>
        <taxon>Erysiphaceae</taxon>
        <taxon>Blumeria</taxon>
    </lineage>
</organism>
<evidence type="ECO:0000313" key="4">
    <source>
        <dbReference type="Proteomes" id="UP000053110"/>
    </source>
</evidence>
<protein>
    <submittedName>
        <fullName evidence="3">Bgt-2144</fullName>
    </submittedName>
</protein>
<dbReference type="AlphaFoldDB" id="A0A061HHX1"/>
<reference evidence="3" key="3">
    <citation type="submission" date="2018-07" db="EMBL/GenBank/DDBJ databases">
        <authorList>
            <person name="Quirk P.G."/>
            <person name="Krulwich T.A."/>
        </authorList>
    </citation>
    <scope>NUCLEOTIDE SEQUENCE</scope>
    <source>
        <strain evidence="3">96224</strain>
    </source>
</reference>
<name>A0A061HHX1_BLUGR</name>
<dbReference type="EMBL" id="KE375068">
    <property type="protein sequence ID" value="EPQ64349.1"/>
    <property type="molecule type" value="Genomic_DNA"/>
</dbReference>
<feature type="region of interest" description="Disordered" evidence="1">
    <location>
        <begin position="214"/>
        <end position="292"/>
    </location>
</feature>
<feature type="non-terminal residue" evidence="3">
    <location>
        <position position="352"/>
    </location>
</feature>
<dbReference type="EMBL" id="UIGY01000099">
    <property type="protein sequence ID" value="SUZ10851.1"/>
    <property type="molecule type" value="Genomic_DNA"/>
</dbReference>
<accession>A0A061HHX1</accession>
<reference evidence="2" key="2">
    <citation type="submission" date="2013-01" db="EMBL/GenBank/DDBJ databases">
        <title>The wheat powdery mildew genome reveals unique evolution of an obligate biotroph.</title>
        <authorList>
            <person name="Oberhaensli S."/>
            <person name="Wicker T."/>
            <person name="Keller B."/>
        </authorList>
    </citation>
    <scope>NUCLEOTIDE SEQUENCE</scope>
    <source>
        <strain evidence="2">96224</strain>
    </source>
</reference>
<evidence type="ECO:0000313" key="3">
    <source>
        <dbReference type="EMBL" id="SUZ10851.1"/>
    </source>
</evidence>
<gene>
    <name evidence="2" type="ORF">BGT96224_2144</name>
    <name evidence="3" type="ORF">BGT96224V2_LOCUS4016</name>
</gene>
<evidence type="ECO:0000313" key="2">
    <source>
        <dbReference type="EMBL" id="EPQ64349.1"/>
    </source>
</evidence>
<evidence type="ECO:0000256" key="1">
    <source>
        <dbReference type="SAM" id="MobiDB-lite"/>
    </source>
</evidence>
<dbReference type="HOGENOM" id="CLU_029955_0_0_1"/>
<dbReference type="OrthoDB" id="5377213at2759"/>
<reference evidence="4" key="1">
    <citation type="journal article" date="2013" name="Nat. Genet.">
        <title>The wheat powdery mildew genome shows the unique evolution of an obligate biotroph.</title>
        <authorList>
            <person name="Wicker T."/>
            <person name="Oberhaensli S."/>
            <person name="Parlange F."/>
            <person name="Buchmann J.P."/>
            <person name="Shatalina M."/>
            <person name="Roffler S."/>
            <person name="Ben-David R."/>
            <person name="Dolezel J."/>
            <person name="Simkova H."/>
            <person name="Schulze-Lefert P."/>
            <person name="Spanu P.D."/>
            <person name="Bruggmann R."/>
            <person name="Amselem J."/>
            <person name="Quesneville H."/>
            <person name="Ver Loren van Themaat E."/>
            <person name="Paape T."/>
            <person name="Shimizu K.K."/>
            <person name="Keller B."/>
        </authorList>
    </citation>
    <scope>NUCLEOTIDE SEQUENCE [LARGE SCALE GENOMIC DNA]</scope>
    <source>
        <strain evidence="4">96224</strain>
    </source>
</reference>